<dbReference type="FunFam" id="2.60.120.10:FF:000073">
    <property type="entry name" value="Glycinin G1"/>
    <property type="match status" value="1"/>
</dbReference>
<sequence length="464" mass="52223">MATTTKPVVLSLALCLLFLARPSSAQQSIHERQRRGQQWRHECDIQRLNALEPARRFRAEAGVVEVWEPNDEQFRCAGVVAVRYVIEPRGLLLPSFTNAPYVTYVVQGKCTKLINLISLNSFMGNIEVVNHINVYEGRGVQGVIVPGCPETFESGGRSESSGDRHQRLFRVSEGDVIGSPSGVVQWTYNDGETPISFFLAGNPQQGERGERGPREVSGNNIFRGFDDEVLAEIFSVDAETVRRVKGENDDRGCIIRIEQDLEFLYPGWEEEEEGERRMMRFNNGLEETFCALSFKHKIDVPSRTDVFTEHAGRITALNGHKFPLLHFLKLGVERGVLYRNAMLTPHWNINAHSIMYVTRGTGRIQVACESGQLVFDGRVREGQLLVIPQNFVVVKKADEQEGLQWVAFKTNDNAMISPLAGRISAIRAMPEEVLMNSYGLSRDEARRLKCGTQELSVFRPQING</sequence>
<reference evidence="7" key="1">
    <citation type="submission" date="2022-04" db="EMBL/GenBank/DDBJ databases">
        <title>Carnegiea gigantea Genome sequencing and assembly v2.</title>
        <authorList>
            <person name="Copetti D."/>
            <person name="Sanderson M.J."/>
            <person name="Burquez A."/>
            <person name="Wojciechowski M.F."/>
        </authorList>
    </citation>
    <scope>NUCLEOTIDE SEQUENCE</scope>
    <source>
        <strain evidence="7">SGP5-SGP5p</strain>
        <tissue evidence="7">Aerial part</tissue>
    </source>
</reference>
<feature type="domain" description="Cupin type-1" evidence="6">
    <location>
        <begin position="48"/>
        <end position="242"/>
    </location>
</feature>
<dbReference type="InterPro" id="IPR050253">
    <property type="entry name" value="Seed_Storage-Functional"/>
</dbReference>
<dbReference type="OrthoDB" id="2016041at2759"/>
<dbReference type="InterPro" id="IPR006044">
    <property type="entry name" value="11S_seedstore_pln"/>
</dbReference>
<accession>A0A9Q1K0G2</accession>
<keyword evidence="8" id="KW-1185">Reference proteome</keyword>
<dbReference type="InterPro" id="IPR014710">
    <property type="entry name" value="RmlC-like_jellyroll"/>
</dbReference>
<evidence type="ECO:0000256" key="4">
    <source>
        <dbReference type="ARBA" id="ARBA00023157"/>
    </source>
</evidence>
<comment type="similarity">
    <text evidence="1">Belongs to the 11S seed storage protein (globulins) family.</text>
</comment>
<feature type="chain" id="PRO_5040352324" description="Cupin type-1 domain-containing protein" evidence="5">
    <location>
        <begin position="26"/>
        <end position="464"/>
    </location>
</feature>
<dbReference type="EMBL" id="JAKOGI010000448">
    <property type="protein sequence ID" value="KAJ8434831.1"/>
    <property type="molecule type" value="Genomic_DNA"/>
</dbReference>
<evidence type="ECO:0000256" key="5">
    <source>
        <dbReference type="SAM" id="SignalP"/>
    </source>
</evidence>
<proteinExistence type="inferred from homology"/>
<dbReference type="Proteomes" id="UP001153076">
    <property type="component" value="Unassembled WGS sequence"/>
</dbReference>
<evidence type="ECO:0000313" key="8">
    <source>
        <dbReference type="Proteomes" id="UP001153076"/>
    </source>
</evidence>
<dbReference type="CDD" id="cd02243">
    <property type="entry name" value="cupin_11S_legumin_C"/>
    <property type="match status" value="1"/>
</dbReference>
<gene>
    <name evidence="7" type="ORF">Cgig2_022110</name>
</gene>
<name>A0A9Q1K0G2_9CARY</name>
<dbReference type="SMART" id="SM00835">
    <property type="entry name" value="Cupin_1"/>
    <property type="match status" value="2"/>
</dbReference>
<dbReference type="InterPro" id="IPR011051">
    <property type="entry name" value="RmlC_Cupin_sf"/>
</dbReference>
<evidence type="ECO:0000256" key="2">
    <source>
        <dbReference type="ARBA" id="ARBA00022761"/>
    </source>
</evidence>
<feature type="signal peptide" evidence="5">
    <location>
        <begin position="1"/>
        <end position="25"/>
    </location>
</feature>
<comment type="caution">
    <text evidence="7">The sequence shown here is derived from an EMBL/GenBank/DDBJ whole genome shotgun (WGS) entry which is preliminary data.</text>
</comment>
<keyword evidence="2" id="KW-0758">Storage protein</keyword>
<evidence type="ECO:0000256" key="1">
    <source>
        <dbReference type="ARBA" id="ARBA00007178"/>
    </source>
</evidence>
<protein>
    <recommendedName>
        <fullName evidence="6">Cupin type-1 domain-containing protein</fullName>
    </recommendedName>
</protein>
<dbReference type="AlphaFoldDB" id="A0A9Q1K0G2"/>
<evidence type="ECO:0000313" key="7">
    <source>
        <dbReference type="EMBL" id="KAJ8434831.1"/>
    </source>
</evidence>
<keyword evidence="4" id="KW-1015">Disulfide bond</keyword>
<dbReference type="Gene3D" id="2.60.120.10">
    <property type="entry name" value="Jelly Rolls"/>
    <property type="match status" value="4"/>
</dbReference>
<organism evidence="7 8">
    <name type="scientific">Carnegiea gigantea</name>
    <dbReference type="NCBI Taxonomy" id="171969"/>
    <lineage>
        <taxon>Eukaryota</taxon>
        <taxon>Viridiplantae</taxon>
        <taxon>Streptophyta</taxon>
        <taxon>Embryophyta</taxon>
        <taxon>Tracheophyta</taxon>
        <taxon>Spermatophyta</taxon>
        <taxon>Magnoliopsida</taxon>
        <taxon>eudicotyledons</taxon>
        <taxon>Gunneridae</taxon>
        <taxon>Pentapetalae</taxon>
        <taxon>Caryophyllales</taxon>
        <taxon>Cactineae</taxon>
        <taxon>Cactaceae</taxon>
        <taxon>Cactoideae</taxon>
        <taxon>Echinocereeae</taxon>
        <taxon>Carnegiea</taxon>
    </lineage>
</organism>
<dbReference type="GO" id="GO:0045735">
    <property type="term" value="F:nutrient reservoir activity"/>
    <property type="evidence" value="ECO:0007669"/>
    <property type="project" value="UniProtKB-KW"/>
</dbReference>
<dbReference type="PANTHER" id="PTHR31189:SF76">
    <property type="entry name" value="11S GLOBULIN SUBUNIT BETA-LIKE"/>
    <property type="match status" value="1"/>
</dbReference>
<dbReference type="Pfam" id="PF00190">
    <property type="entry name" value="Cupin_1"/>
    <property type="match status" value="3"/>
</dbReference>
<dbReference type="PRINTS" id="PR00439">
    <property type="entry name" value="11SGLOBULIN"/>
</dbReference>
<keyword evidence="3" id="KW-0708">Seed storage protein</keyword>
<feature type="domain" description="Cupin type-1" evidence="6">
    <location>
        <begin position="296"/>
        <end position="446"/>
    </location>
</feature>
<evidence type="ECO:0000256" key="3">
    <source>
        <dbReference type="ARBA" id="ARBA00023129"/>
    </source>
</evidence>
<dbReference type="PANTHER" id="PTHR31189">
    <property type="entry name" value="OS03G0336100 PROTEIN-RELATED"/>
    <property type="match status" value="1"/>
</dbReference>
<dbReference type="SUPFAM" id="SSF51182">
    <property type="entry name" value="RmlC-like cupins"/>
    <property type="match status" value="2"/>
</dbReference>
<keyword evidence="5" id="KW-0732">Signal</keyword>
<dbReference type="InterPro" id="IPR006045">
    <property type="entry name" value="Cupin_1"/>
</dbReference>
<evidence type="ECO:0000259" key="6">
    <source>
        <dbReference type="SMART" id="SM00835"/>
    </source>
</evidence>
<dbReference type="CDD" id="cd02242">
    <property type="entry name" value="cupin_11S_legumin_N"/>
    <property type="match status" value="1"/>
</dbReference>